<proteinExistence type="predicted"/>
<gene>
    <name evidence="2" type="ORF">BCR44DRAFT_42484</name>
</gene>
<dbReference type="AlphaFoldDB" id="A0A1Y2HVF0"/>
<dbReference type="EMBL" id="MCFL01000008">
    <property type="protein sequence ID" value="ORZ38587.1"/>
    <property type="molecule type" value="Genomic_DNA"/>
</dbReference>
<reference evidence="2 3" key="1">
    <citation type="submission" date="2016-07" db="EMBL/GenBank/DDBJ databases">
        <title>Pervasive Adenine N6-methylation of Active Genes in Fungi.</title>
        <authorList>
            <consortium name="DOE Joint Genome Institute"/>
            <person name="Mondo S.J."/>
            <person name="Dannebaum R.O."/>
            <person name="Kuo R.C."/>
            <person name="Labutti K."/>
            <person name="Haridas S."/>
            <person name="Kuo A."/>
            <person name="Salamov A."/>
            <person name="Ahrendt S.R."/>
            <person name="Lipzen A."/>
            <person name="Sullivan W."/>
            <person name="Andreopoulos W.B."/>
            <person name="Clum A."/>
            <person name="Lindquist E."/>
            <person name="Daum C."/>
            <person name="Ramamoorthy G.K."/>
            <person name="Gryganskyi A."/>
            <person name="Culley D."/>
            <person name="Magnuson J.K."/>
            <person name="James T.Y."/>
            <person name="O'Malley M.A."/>
            <person name="Stajich J.E."/>
            <person name="Spatafora J.W."/>
            <person name="Visel A."/>
            <person name="Grigoriev I.V."/>
        </authorList>
    </citation>
    <scope>NUCLEOTIDE SEQUENCE [LARGE SCALE GENOMIC DNA]</scope>
    <source>
        <strain evidence="2 3">PL171</strain>
    </source>
</reference>
<feature type="region of interest" description="Disordered" evidence="1">
    <location>
        <begin position="98"/>
        <end position="128"/>
    </location>
</feature>
<accession>A0A1Y2HVF0</accession>
<sequence>MMGRSESHTLLASPLALALPHHHGRVDGQSDHTNGLDKGCSATCGRQGIGQQPQVLVILPPAFKNTSLDRILEIARSTYRNPSLDISDLHLKFAWATPDSDADTPPPQAVGPATTVPSATATASDSAADPEFGPAAVAMFRVRITHLQPTLTRADILQLVVQSVRRGEVAGVSIVPPVPTADVDTAAASVAWRSATFAFTNFNAAKSCYHWLKKVQAGDLMSKAVVPGAVVAKVVTFWSPNIDIVSDDETGSVRSVSVGGGARDFRPSSGSDVDRGDSQRSSPPPPVIPAQQVFVSRSSTALATANGPTPSWATALSLPADCADPDPQSPWSNNQPTWASGTPDSANAWPAETPSPAWASQPSQHQTTHWPLPDTDSDTTHPVVLASPRATPPRPSSPPPKPHALWSVTISKIDPRAKANSVLSPILDPVRGDLDPVQIRQLGVNDTHGRSVMFVFDDEHTARRFFAYMCAGKQARGFDGFAVAKGEILVDRVKREDGE</sequence>
<evidence type="ECO:0000313" key="3">
    <source>
        <dbReference type="Proteomes" id="UP000193411"/>
    </source>
</evidence>
<feature type="compositionally biased region" description="Polar residues" evidence="1">
    <location>
        <begin position="329"/>
        <end position="345"/>
    </location>
</feature>
<evidence type="ECO:0000256" key="1">
    <source>
        <dbReference type="SAM" id="MobiDB-lite"/>
    </source>
</evidence>
<feature type="compositionally biased region" description="Polar residues" evidence="1">
    <location>
        <begin position="358"/>
        <end position="369"/>
    </location>
</feature>
<feature type="compositionally biased region" description="Low complexity" evidence="1">
    <location>
        <begin position="110"/>
        <end position="128"/>
    </location>
</feature>
<feature type="compositionally biased region" description="Pro residues" evidence="1">
    <location>
        <begin position="390"/>
        <end position="402"/>
    </location>
</feature>
<name>A0A1Y2HVF0_9FUNG</name>
<dbReference type="Proteomes" id="UP000193411">
    <property type="component" value="Unassembled WGS sequence"/>
</dbReference>
<feature type="region of interest" description="Disordered" evidence="1">
    <location>
        <begin position="251"/>
        <end position="289"/>
    </location>
</feature>
<keyword evidence="3" id="KW-1185">Reference proteome</keyword>
<evidence type="ECO:0000313" key="2">
    <source>
        <dbReference type="EMBL" id="ORZ38587.1"/>
    </source>
</evidence>
<feature type="region of interest" description="Disordered" evidence="1">
    <location>
        <begin position="315"/>
        <end position="404"/>
    </location>
</feature>
<organism evidence="2 3">
    <name type="scientific">Catenaria anguillulae PL171</name>
    <dbReference type="NCBI Taxonomy" id="765915"/>
    <lineage>
        <taxon>Eukaryota</taxon>
        <taxon>Fungi</taxon>
        <taxon>Fungi incertae sedis</taxon>
        <taxon>Blastocladiomycota</taxon>
        <taxon>Blastocladiomycetes</taxon>
        <taxon>Blastocladiales</taxon>
        <taxon>Catenariaceae</taxon>
        <taxon>Catenaria</taxon>
    </lineage>
</organism>
<comment type="caution">
    <text evidence="2">The sequence shown here is derived from an EMBL/GenBank/DDBJ whole genome shotgun (WGS) entry which is preliminary data.</text>
</comment>
<protein>
    <submittedName>
        <fullName evidence="2">Uncharacterized protein</fullName>
    </submittedName>
</protein>